<reference evidence="2" key="1">
    <citation type="submission" date="2021-06" db="EMBL/GenBank/DDBJ databases">
        <title>Updating the genus Pseudomonas: Description of 43 new species and partition of the Pseudomonas putida group.</title>
        <authorList>
            <person name="Girard L."/>
            <person name="Lood C."/>
            <person name="Vandamme P."/>
            <person name="Rokni-Zadeh H."/>
            <person name="van Noort V."/>
            <person name="Hofte M."/>
            <person name="Lavigne R."/>
            <person name="De Mot R."/>
        </authorList>
    </citation>
    <scope>NUCLEOTIDE SEQUENCE</scope>
    <source>
        <strain evidence="2">CMR12a</strain>
    </source>
</reference>
<sequence length="147" mass="15703">MKLIASFLFAVLSAGIAHAETVVVRAQDYVSNQNVESGGPYGYGDCIVTRRPGNIPTSAEYRFNVKDGGQYQLMISYAASDPRPVSITVNGQNISSNAAAASTGGWFEGNRIDSNEGIISLKPGENRILISRSSDFPHIHSLTVKGP</sequence>
<dbReference type="SUPFAM" id="SSF49785">
    <property type="entry name" value="Galactose-binding domain-like"/>
    <property type="match status" value="1"/>
</dbReference>
<keyword evidence="3" id="KW-1185">Reference proteome</keyword>
<evidence type="ECO:0000313" key="2">
    <source>
        <dbReference type="EMBL" id="QXH42823.1"/>
    </source>
</evidence>
<evidence type="ECO:0008006" key="4">
    <source>
        <dbReference type="Google" id="ProtNLM"/>
    </source>
</evidence>
<feature type="chain" id="PRO_5045148255" description="CBM6 domain-containing protein" evidence="1">
    <location>
        <begin position="20"/>
        <end position="147"/>
    </location>
</feature>
<evidence type="ECO:0000256" key="1">
    <source>
        <dbReference type="SAM" id="SignalP"/>
    </source>
</evidence>
<dbReference type="Proteomes" id="UP000693952">
    <property type="component" value="Chromosome"/>
</dbReference>
<dbReference type="RefSeq" id="WP_124346309.1">
    <property type="nucleotide sequence ID" value="NZ_CP027706.1"/>
</dbReference>
<feature type="signal peptide" evidence="1">
    <location>
        <begin position="1"/>
        <end position="19"/>
    </location>
</feature>
<dbReference type="Gene3D" id="2.60.120.260">
    <property type="entry name" value="Galactose-binding domain-like"/>
    <property type="match status" value="1"/>
</dbReference>
<keyword evidence="1" id="KW-0732">Signal</keyword>
<dbReference type="InterPro" id="IPR008979">
    <property type="entry name" value="Galactose-bd-like_sf"/>
</dbReference>
<name>A0ABX8MWX8_9PSED</name>
<dbReference type="EMBL" id="CP077074">
    <property type="protein sequence ID" value="QXH42823.1"/>
    <property type="molecule type" value="Genomic_DNA"/>
</dbReference>
<accession>A0ABX8MWX8</accession>
<evidence type="ECO:0000313" key="3">
    <source>
        <dbReference type="Proteomes" id="UP000693952"/>
    </source>
</evidence>
<gene>
    <name evidence="2" type="ORF">KSS89_11575</name>
</gene>
<organism evidence="2 3">
    <name type="scientific">Pseudomonas sessilinigenes</name>
    <dbReference type="NCBI Taxonomy" id="658629"/>
    <lineage>
        <taxon>Bacteria</taxon>
        <taxon>Pseudomonadati</taxon>
        <taxon>Pseudomonadota</taxon>
        <taxon>Gammaproteobacteria</taxon>
        <taxon>Pseudomonadales</taxon>
        <taxon>Pseudomonadaceae</taxon>
        <taxon>Pseudomonas</taxon>
    </lineage>
</organism>
<proteinExistence type="predicted"/>
<protein>
    <recommendedName>
        <fullName evidence="4">CBM6 domain-containing protein</fullName>
    </recommendedName>
</protein>